<evidence type="ECO:0000256" key="3">
    <source>
        <dbReference type="ARBA" id="ARBA00022729"/>
    </source>
</evidence>
<name>A0ABR8LF09_9ALTE</name>
<dbReference type="SMART" id="SM00560">
    <property type="entry name" value="LamGL"/>
    <property type="match status" value="2"/>
</dbReference>
<dbReference type="RefSeq" id="WP_191022326.1">
    <property type="nucleotide sequence ID" value="NZ_JABBXD010000001.1"/>
</dbReference>
<keyword evidence="3" id="KW-0732">Signal</keyword>
<evidence type="ECO:0000256" key="2">
    <source>
        <dbReference type="ARBA" id="ARBA00009865"/>
    </source>
</evidence>
<gene>
    <name evidence="8" type="ORF">HHX48_03770</name>
</gene>
<comment type="caution">
    <text evidence="8">The sequence shown here is derived from an EMBL/GenBank/DDBJ whole genome shotgun (WGS) entry which is preliminary data.</text>
</comment>
<dbReference type="Gene3D" id="2.115.10.20">
    <property type="entry name" value="Glycosyl hydrolase domain, family 43"/>
    <property type="match status" value="1"/>
</dbReference>
<dbReference type="Pfam" id="PF16369">
    <property type="entry name" value="GH43_C"/>
    <property type="match status" value="1"/>
</dbReference>
<dbReference type="InterPro" id="IPR023296">
    <property type="entry name" value="Glyco_hydro_beta-prop_sf"/>
</dbReference>
<evidence type="ECO:0000256" key="5">
    <source>
        <dbReference type="ARBA" id="ARBA00023157"/>
    </source>
</evidence>
<protein>
    <submittedName>
        <fullName evidence="8">Family 43 glycosylhydrolase</fullName>
    </submittedName>
</protein>
<feature type="domain" description="LamG-like jellyroll fold" evidence="7">
    <location>
        <begin position="754"/>
        <end position="884"/>
    </location>
</feature>
<sequence length="1197" mass="130254">MKRLSLQALFNHQYVPAATRVGAIAVAGLFSSLASADWEPVEGVTVTQGKPVYVRGEGFYTDNQVTLPAADASHDMMRLIITDSSHPVENADGVTDNGAPYFELNSVSQAIRVEFAMQRSRPAYSAEVHAFTQQGRPNPTVNGPISFDNASVHDPSVIRLDNGEYYVFGSHLAAAKSDDLMNWYSVAGDGVENSPFFDTYEEEAAEGIAWSGGTVGSWAADVIQLEDGKYYFYYNHCASVDSDLCDASRSYLGIAVSENIEGPYEDQGLILRSGHIGDENPAINGETYNGNYHPNAIDPDVFYGKDGRLWMVYGSYSGGIFVLEMDSQTGKPLEGQGFGTKIMGGFYSAIEGPYMFYSPESDYYYLFTSFGGYEQNDGYNMRISRSKSPTGPFVDAQGQDMLGASGSWSSIEPYGVKLMGGYLFDVNPGEPGSDNGYMAPGHNSAYYDEETGRHYVIFHTRFPQRGEGHEIRVHEMFINDDDWLVASPHRYVPIEGENIVDRHDLTGTYRFVNHEKDINREAKVSRYLRLDVNGSIGGDFTGSYRLRGDNRLTLWIDEVGTFEGVAVWQYNDNIQKLVPTFTALATSGESVWGTQIPDISVDEAVQATADALSVPALASNDIVLPDTGALGATINWTSDNENVVSEEGRVIRPAPGSADATVTLTATITLDGQTQTRTFTVEVPARKLFNRIALYQFENNLNDSLAIQSEGRVVTGTPDNLQGNVAYSAGQNQQGVWLQNGNGVRLPDGLIDNNAYTVSLWLNPSQLSQFTPAFFGAAAADNWISLVPWSWDGNTMLWRGSVAWYDASAGYQIPVDTWSHVAFSVDNGTVRLYIDGEPVYSGTGFSDVFSGTNGTFTLGVNYWDTPYQGLIDELAVYDDALTQAEIVALDIERQPSGQLLEQAADELNLGNISAVKSDLTLPAVGLFAASVNWTSSNPEIINSQGEISRPADDEPDATVTLTATVSLDGNVTTREFAVTVRSSGPVKPIADFNFDALTLADATGNFAAGTPTGAQLNTTGTAPAFTGGIDSMGLMLDGQSGVQLPENMITGNRYSVAMWLNPSQLTMYSAALFGYASADSWVSLVPRGHDGVSQNTMIWSGTQWYDAGIGKQLPVDAWSHVVYTVDDDVLTVYLNGEQVYKNTGFPDVFSNQPSTGMSIGVNFWDTPYKGIVDELKIYDEPITPQDVMQLYSSAQDK</sequence>
<organism evidence="8 9">
    <name type="scientific">Salinimonas profundi</name>
    <dbReference type="NCBI Taxonomy" id="2729140"/>
    <lineage>
        <taxon>Bacteria</taxon>
        <taxon>Pseudomonadati</taxon>
        <taxon>Pseudomonadota</taxon>
        <taxon>Gammaproteobacteria</taxon>
        <taxon>Alteromonadales</taxon>
        <taxon>Alteromonadaceae</taxon>
        <taxon>Alteromonas/Salinimonas group</taxon>
        <taxon>Salinimonas</taxon>
    </lineage>
</organism>
<dbReference type="InterPro" id="IPR050727">
    <property type="entry name" value="GH43_arabinanases"/>
</dbReference>
<dbReference type="InterPro" id="IPR013320">
    <property type="entry name" value="ConA-like_dom_sf"/>
</dbReference>
<dbReference type="Pfam" id="PF20578">
    <property type="entry name" value="aBig_2"/>
    <property type="match status" value="2"/>
</dbReference>
<feature type="domain" description="LamG-like jellyroll fold" evidence="7">
    <location>
        <begin position="1052"/>
        <end position="1185"/>
    </location>
</feature>
<evidence type="ECO:0000256" key="1">
    <source>
        <dbReference type="ARBA" id="ARBA00004834"/>
    </source>
</evidence>
<dbReference type="InterPro" id="IPR032291">
    <property type="entry name" value="Abn2_C"/>
</dbReference>
<dbReference type="EMBL" id="JABBXD010000001">
    <property type="protein sequence ID" value="MBD3584853.1"/>
    <property type="molecule type" value="Genomic_DNA"/>
</dbReference>
<dbReference type="Pfam" id="PF13385">
    <property type="entry name" value="Laminin_G_3"/>
    <property type="match status" value="2"/>
</dbReference>
<dbReference type="InterPro" id="IPR006558">
    <property type="entry name" value="LamG-like"/>
</dbReference>
<keyword evidence="4" id="KW-0378">Hydrolase</keyword>
<evidence type="ECO:0000313" key="8">
    <source>
        <dbReference type="EMBL" id="MBD3584853.1"/>
    </source>
</evidence>
<dbReference type="Gene3D" id="2.60.120.200">
    <property type="match status" value="2"/>
</dbReference>
<dbReference type="CDD" id="cd18832">
    <property type="entry name" value="GH43_GsAbnA-like"/>
    <property type="match status" value="1"/>
</dbReference>
<dbReference type="SUPFAM" id="SSF49899">
    <property type="entry name" value="Concanavalin A-like lectins/glucanases"/>
    <property type="match status" value="2"/>
</dbReference>
<comment type="pathway">
    <text evidence="1">Glycan metabolism; L-arabinan degradation.</text>
</comment>
<dbReference type="InterPro" id="IPR046780">
    <property type="entry name" value="aBig_2"/>
</dbReference>
<evidence type="ECO:0000256" key="6">
    <source>
        <dbReference type="ARBA" id="ARBA00023295"/>
    </source>
</evidence>
<keyword evidence="6" id="KW-0326">Glycosidase</keyword>
<accession>A0ABR8LF09</accession>
<proteinExistence type="inferred from homology"/>
<dbReference type="PANTHER" id="PTHR43301:SF3">
    <property type="entry name" value="ARABINAN ENDO-1,5-ALPHA-L-ARABINOSIDASE A-RELATED"/>
    <property type="match status" value="1"/>
</dbReference>
<dbReference type="PANTHER" id="PTHR43301">
    <property type="entry name" value="ARABINAN ENDO-1,5-ALPHA-L-ARABINOSIDASE"/>
    <property type="match status" value="1"/>
</dbReference>
<evidence type="ECO:0000256" key="4">
    <source>
        <dbReference type="ARBA" id="ARBA00022801"/>
    </source>
</evidence>
<reference evidence="8 9" key="1">
    <citation type="submission" date="2020-04" db="EMBL/GenBank/DDBJ databases">
        <title>Salinimonas sp. HHU 13199.</title>
        <authorList>
            <person name="Cui X."/>
            <person name="Zhang D."/>
        </authorList>
    </citation>
    <scope>NUCLEOTIDE SEQUENCE [LARGE SCALE GENOMIC DNA]</scope>
    <source>
        <strain evidence="8 9">HHU 13199</strain>
    </source>
</reference>
<dbReference type="Gene3D" id="2.40.128.10">
    <property type="match status" value="1"/>
</dbReference>
<dbReference type="Pfam" id="PF04616">
    <property type="entry name" value="Glyco_hydro_43"/>
    <property type="match status" value="1"/>
</dbReference>
<keyword evidence="9" id="KW-1185">Reference proteome</keyword>
<comment type="similarity">
    <text evidence="2">Belongs to the glycosyl hydrolase 43 family.</text>
</comment>
<dbReference type="SUPFAM" id="SSF75005">
    <property type="entry name" value="Arabinanase/levansucrase/invertase"/>
    <property type="match status" value="1"/>
</dbReference>
<dbReference type="Proteomes" id="UP000624419">
    <property type="component" value="Unassembled WGS sequence"/>
</dbReference>
<keyword evidence="5" id="KW-1015">Disulfide bond</keyword>
<dbReference type="InterPro" id="IPR006710">
    <property type="entry name" value="Glyco_hydro_43"/>
</dbReference>
<evidence type="ECO:0000259" key="7">
    <source>
        <dbReference type="SMART" id="SM00560"/>
    </source>
</evidence>
<evidence type="ECO:0000313" key="9">
    <source>
        <dbReference type="Proteomes" id="UP000624419"/>
    </source>
</evidence>